<proteinExistence type="inferred from homology"/>
<name>A0A2W5NMV8_9SPHN</name>
<dbReference type="HAMAP" id="MF_00676">
    <property type="entry name" value="UPF0260"/>
    <property type="match status" value="1"/>
</dbReference>
<dbReference type="NCBIfam" id="NF003507">
    <property type="entry name" value="PRK05170.2-5"/>
    <property type="match status" value="1"/>
</dbReference>
<comment type="similarity">
    <text evidence="1">Belongs to the UPF0260 family.</text>
</comment>
<evidence type="ECO:0000313" key="3">
    <source>
        <dbReference type="EMBL" id="PZQ54284.1"/>
    </source>
</evidence>
<dbReference type="NCBIfam" id="NF003501">
    <property type="entry name" value="PRK05170.1-5"/>
    <property type="match status" value="1"/>
</dbReference>
<reference evidence="3 4" key="1">
    <citation type="submission" date="2017-08" db="EMBL/GenBank/DDBJ databases">
        <title>Infants hospitalized years apart are colonized by the same room-sourced microbial strains.</title>
        <authorList>
            <person name="Brooks B."/>
            <person name="Olm M.R."/>
            <person name="Firek B.A."/>
            <person name="Baker R."/>
            <person name="Thomas B.C."/>
            <person name="Morowitz M.J."/>
            <person name="Banfield J.F."/>
        </authorList>
    </citation>
    <scope>NUCLEOTIDE SEQUENCE [LARGE SCALE GENOMIC DNA]</scope>
    <source>
        <strain evidence="3">S2_005_002_R2_33</strain>
    </source>
</reference>
<feature type="compositionally biased region" description="Basic and acidic residues" evidence="2">
    <location>
        <begin position="169"/>
        <end position="180"/>
    </location>
</feature>
<feature type="region of interest" description="Disordered" evidence="2">
    <location>
        <begin position="155"/>
        <end position="180"/>
    </location>
</feature>
<protein>
    <recommendedName>
        <fullName evidence="1">UPF0260 protein DI555_12670</fullName>
    </recommendedName>
</protein>
<evidence type="ECO:0000313" key="4">
    <source>
        <dbReference type="Proteomes" id="UP000249082"/>
    </source>
</evidence>
<dbReference type="PANTHER" id="PTHR37421">
    <property type="entry name" value="UPF0260 PROTEIN YCGN"/>
    <property type="match status" value="1"/>
</dbReference>
<comment type="caution">
    <text evidence="3">The sequence shown here is derived from an EMBL/GenBank/DDBJ whole genome shotgun (WGS) entry which is preliminary data.</text>
</comment>
<organism evidence="3 4">
    <name type="scientific">Novosphingobium pentaromativorans</name>
    <dbReference type="NCBI Taxonomy" id="205844"/>
    <lineage>
        <taxon>Bacteria</taxon>
        <taxon>Pseudomonadati</taxon>
        <taxon>Pseudomonadota</taxon>
        <taxon>Alphaproteobacteria</taxon>
        <taxon>Sphingomonadales</taxon>
        <taxon>Sphingomonadaceae</taxon>
        <taxon>Novosphingobium</taxon>
    </lineage>
</organism>
<accession>A0A2W5NMV8</accession>
<sequence>MGKVSKTAPSGVRPFWERAIETLNREEWEALCDGCGQCCLHKVEDADTGEIYHTNVACKLLNLKTAQCSDYPHRHKFVPDCMKLTPKSAGNLSWLPPSCAYRLRADGEPLPEWHYLVCGDREAVHKAGMSVAGKAISETVAGPLENHIVWPYGDDEDEYLEPEGPAPWDVEHEKTGRETD</sequence>
<dbReference type="EMBL" id="QFPX01000009">
    <property type="protein sequence ID" value="PZQ54284.1"/>
    <property type="molecule type" value="Genomic_DNA"/>
</dbReference>
<dbReference type="Pfam" id="PF03692">
    <property type="entry name" value="CxxCxxCC"/>
    <property type="match status" value="1"/>
</dbReference>
<dbReference type="PANTHER" id="PTHR37421:SF1">
    <property type="entry name" value="UPF0260 PROTEIN YCGN"/>
    <property type="match status" value="1"/>
</dbReference>
<evidence type="ECO:0000256" key="2">
    <source>
        <dbReference type="SAM" id="MobiDB-lite"/>
    </source>
</evidence>
<dbReference type="InterPro" id="IPR008228">
    <property type="entry name" value="UCP006173"/>
</dbReference>
<dbReference type="AlphaFoldDB" id="A0A2W5NMV8"/>
<dbReference type="Proteomes" id="UP000249082">
    <property type="component" value="Unassembled WGS sequence"/>
</dbReference>
<gene>
    <name evidence="3" type="ORF">DI555_12670</name>
</gene>
<dbReference type="InterPro" id="IPR005358">
    <property type="entry name" value="Puta_zinc/iron-chelating_dom"/>
</dbReference>
<evidence type="ECO:0000256" key="1">
    <source>
        <dbReference type="HAMAP-Rule" id="MF_00676"/>
    </source>
</evidence>